<organism evidence="11 12">
    <name type="scientific">Thanatephorus cucumeris (strain AG1-IB / isolate 7/3/14)</name>
    <name type="common">Lettuce bottom rot fungus</name>
    <name type="synonym">Rhizoctonia solani</name>
    <dbReference type="NCBI Taxonomy" id="1108050"/>
    <lineage>
        <taxon>Eukaryota</taxon>
        <taxon>Fungi</taxon>
        <taxon>Dikarya</taxon>
        <taxon>Basidiomycota</taxon>
        <taxon>Agaricomycotina</taxon>
        <taxon>Agaricomycetes</taxon>
        <taxon>Cantharellales</taxon>
        <taxon>Ceratobasidiaceae</taxon>
        <taxon>Rhizoctonia</taxon>
        <taxon>Rhizoctonia solani AG-1</taxon>
    </lineage>
</organism>
<evidence type="ECO:0000256" key="2">
    <source>
        <dbReference type="ARBA" id="ARBA00005526"/>
    </source>
</evidence>
<comment type="similarity">
    <text evidence="2">Belongs to the glucosamine/galactosamine-6-phosphate isomerase family.</text>
</comment>
<dbReference type="SUPFAM" id="SSF100950">
    <property type="entry name" value="NagB/RpiA/CoA transferase-like"/>
    <property type="match status" value="1"/>
</dbReference>
<evidence type="ECO:0000256" key="3">
    <source>
        <dbReference type="ARBA" id="ARBA00012680"/>
    </source>
</evidence>
<evidence type="ECO:0000259" key="9">
    <source>
        <dbReference type="Pfam" id="PF01182"/>
    </source>
</evidence>
<dbReference type="GO" id="GO:0006043">
    <property type="term" value="P:glucosamine catabolic process"/>
    <property type="evidence" value="ECO:0007669"/>
    <property type="project" value="TreeGrafter"/>
</dbReference>
<evidence type="ECO:0000313" key="12">
    <source>
        <dbReference type="Proteomes" id="UP000059188"/>
    </source>
</evidence>
<evidence type="ECO:0000256" key="4">
    <source>
        <dbReference type="ARBA" id="ARBA00017067"/>
    </source>
</evidence>
<dbReference type="PROSITE" id="PS01161">
    <property type="entry name" value="GLC_GALNAC_ISOMERASE"/>
    <property type="match status" value="1"/>
</dbReference>
<evidence type="ECO:0000313" key="11">
    <source>
        <dbReference type="EMBL" id="CEL64018.1"/>
    </source>
</evidence>
<evidence type="ECO:0000256" key="7">
    <source>
        <dbReference type="ARBA" id="ARBA00049961"/>
    </source>
</evidence>
<dbReference type="Gene3D" id="3.80.10.10">
    <property type="entry name" value="Ribonuclease Inhibitor"/>
    <property type="match status" value="1"/>
</dbReference>
<dbReference type="CDD" id="cd01399">
    <property type="entry name" value="GlcN6P_deaminase"/>
    <property type="match status" value="1"/>
</dbReference>
<dbReference type="Gene3D" id="3.40.50.1360">
    <property type="match status" value="1"/>
</dbReference>
<dbReference type="OrthoDB" id="3152451at2759"/>
<dbReference type="InterPro" id="IPR037171">
    <property type="entry name" value="NagB/RpiA_transferase-like"/>
</dbReference>
<dbReference type="GO" id="GO:0042802">
    <property type="term" value="F:identical protein binding"/>
    <property type="evidence" value="ECO:0007669"/>
    <property type="project" value="TreeGrafter"/>
</dbReference>
<dbReference type="InterPro" id="IPR018321">
    <property type="entry name" value="Glucosamine6P_isomerase_CS"/>
</dbReference>
<dbReference type="Pfam" id="PF12937">
    <property type="entry name" value="F-box-like"/>
    <property type="match status" value="1"/>
</dbReference>
<evidence type="ECO:0000259" key="10">
    <source>
        <dbReference type="Pfam" id="PF12937"/>
    </source>
</evidence>
<dbReference type="AlphaFoldDB" id="A0A0B7G688"/>
<dbReference type="PANTHER" id="PTHR11280:SF5">
    <property type="entry name" value="GLUCOSAMINE-6-PHOSPHATE ISOMERASE"/>
    <property type="match status" value="1"/>
</dbReference>
<dbReference type="EC" id="3.5.99.6" evidence="3"/>
<dbReference type="InterPro" id="IPR004547">
    <property type="entry name" value="Glucosamine6P_isomerase"/>
</dbReference>
<evidence type="ECO:0000256" key="1">
    <source>
        <dbReference type="ARBA" id="ARBA00000644"/>
    </source>
</evidence>
<evidence type="ECO:0000256" key="5">
    <source>
        <dbReference type="ARBA" id="ARBA00022801"/>
    </source>
</evidence>
<dbReference type="InterPro" id="IPR001810">
    <property type="entry name" value="F-box_dom"/>
</dbReference>
<name>A0A0B7G688_THACB</name>
<feature type="domain" description="Glucosamine/galactosamine-6-phosphate isomerase" evidence="9">
    <location>
        <begin position="15"/>
        <end position="219"/>
    </location>
</feature>
<accession>A0A0B7G688</accession>
<dbReference type="HAMAP" id="MF_01241">
    <property type="entry name" value="GlcN6P_deamin"/>
    <property type="match status" value="1"/>
</dbReference>
<feature type="domain" description="F-box" evidence="10">
    <location>
        <begin position="350"/>
        <end position="405"/>
    </location>
</feature>
<dbReference type="STRING" id="1108050.A0A0B7G688"/>
<dbReference type="Proteomes" id="UP000059188">
    <property type="component" value="Unassembled WGS sequence"/>
</dbReference>
<dbReference type="InterPro" id="IPR006148">
    <property type="entry name" value="Glc/Gal-6P_isomerase"/>
</dbReference>
<sequence length="907" mass="100272">MRLIIRDDPSIVGDYIGDYIAQRINDFKPTPEKPFVLGLPTGSSPIPTYKHLIKLVKEGKLSFKNVVTFNMDEYVGLPEDHPESYHTFMFRELFSHIDIDPKNVHILDGNAPDLIKECKAYEEAIKKAGGIELFLGGIGEDGHIAFNEPGSSLASRTRIKTLAYDTILANSRFFGNDLSKVPRMALTVGVATVLESREVVVVVTGLRKSLALSKAIEEGVNHLWTLSALQMHPWSLIVCDEDATAELHVKTVKYFKSIEMVQQEVEKAHAKNEAQVVGNMEDIWSRLGILFPRLSWLNPETINSLRKIKEASSWVSRSLVSITFVDSSLDYICSTSHPFSLAFLSVMIHINSLPSEVLAHIFELGTASPENDFGQEGFPSLVSLVCQSWRTLALDTPTLWNSITLDSKESPPFTKTRTYIARSKSTPLNIYLDFSSRAQPEFVQAVLKVVLPETARWRHLIIVVPDFDIMYSAVEMIGDAFKGYKAMAPNLEVLRLYGPPEFDPTQPEPQDLPPPISIFGPVHVDLDDEDEFDPTPRLRDVVFCGIPVDWGTFLPSNLEQLQLSLHAGSRQPTFTQFARLVTGSPKLHTLILNASGPMIPPHGHVEPLKVDLPYLKSLTLDCFDPEYVERLLARVYTPSLDELSLADASGDSSRVFEMLAIGRGSNTDAVGRSVGVGAHNWAAQASTLSMVAGSTLSLSGYLGSTFSVAGAGSSASINSTSSTSSTAAFPRLTTLKISSVECTPAAFRQLVRGLPNLTNVKLDARDADPEVLCTLAENDSDDESEIDPEDIVPPRPTFHPTFPNMRGSALERICPRLQTISCTGVPGRVIRDFVARRIKARVPIRKVRVCVASSGDGDEEDPEPVGEGGHWLSAEDREWLERHVELEFFDEDEEEEIDGGAWWSTWD</sequence>
<dbReference type="GO" id="GO:0006046">
    <property type="term" value="P:N-acetylglucosamine catabolic process"/>
    <property type="evidence" value="ECO:0007669"/>
    <property type="project" value="TreeGrafter"/>
</dbReference>
<comment type="catalytic activity">
    <reaction evidence="1">
        <text>alpha-D-glucosamine 6-phosphate + H2O = beta-D-fructose 6-phosphate + NH4(+)</text>
        <dbReference type="Rhea" id="RHEA:12172"/>
        <dbReference type="ChEBI" id="CHEBI:15377"/>
        <dbReference type="ChEBI" id="CHEBI:28938"/>
        <dbReference type="ChEBI" id="CHEBI:57634"/>
        <dbReference type="ChEBI" id="CHEBI:75989"/>
        <dbReference type="EC" id="3.5.99.6"/>
    </reaction>
</comment>
<dbReference type="PANTHER" id="PTHR11280">
    <property type="entry name" value="GLUCOSAMINE-6-PHOSPHATE ISOMERASE"/>
    <property type="match status" value="1"/>
</dbReference>
<comment type="function">
    <text evidence="7">Catalyzes the reversible conversion of alpha-D-glucosamine 6-phosphate (GlcN-6P) into beta-D-fructose 6-phosphate (Fru-6P) and ammonium ion, a regulatory reaction step in de novo uridine diphosphate-N-acetyl-alpha-D-glucosamine (UDP-GlcNAc) biosynthesis via hexosamine pathway.</text>
</comment>
<protein>
    <recommendedName>
        <fullName evidence="4">Glucosamine-6-phosphate deaminase</fullName>
        <ecNumber evidence="3">3.5.99.6</ecNumber>
    </recommendedName>
    <alternativeName>
        <fullName evidence="8">Glucosamine-6-phosphate isomerase</fullName>
    </alternativeName>
</protein>
<reference evidence="11 12" key="1">
    <citation type="submission" date="2014-11" db="EMBL/GenBank/DDBJ databases">
        <authorList>
            <person name="Wibberg Daniel"/>
        </authorList>
    </citation>
    <scope>NUCLEOTIDE SEQUENCE [LARGE SCALE GENOMIC DNA]</scope>
    <source>
        <strain evidence="11">Rhizoctonia solani AG1-IB 7/3/14</strain>
    </source>
</reference>
<gene>
    <name evidence="11" type="ORF">RSOLAG1IB_11002</name>
</gene>
<dbReference type="Gene3D" id="1.20.1280.50">
    <property type="match status" value="1"/>
</dbReference>
<dbReference type="FunFam" id="3.40.50.1360:FF:000002">
    <property type="entry name" value="Glucosamine-6-phosphate deaminase"/>
    <property type="match status" value="1"/>
</dbReference>
<dbReference type="GO" id="GO:0019262">
    <property type="term" value="P:N-acetylneuraminate catabolic process"/>
    <property type="evidence" value="ECO:0007669"/>
    <property type="project" value="TreeGrafter"/>
</dbReference>
<dbReference type="EMBL" id="LN679194">
    <property type="protein sequence ID" value="CEL64018.1"/>
    <property type="molecule type" value="Genomic_DNA"/>
</dbReference>
<keyword evidence="6" id="KW-0119">Carbohydrate metabolism</keyword>
<dbReference type="GO" id="GO:0004342">
    <property type="term" value="F:glucosamine-6-phosphate deaminase activity"/>
    <property type="evidence" value="ECO:0007669"/>
    <property type="project" value="UniProtKB-EC"/>
</dbReference>
<dbReference type="Pfam" id="PF01182">
    <property type="entry name" value="Glucosamine_iso"/>
    <property type="match status" value="1"/>
</dbReference>
<dbReference type="InterPro" id="IPR032675">
    <property type="entry name" value="LRR_dom_sf"/>
</dbReference>
<dbReference type="GO" id="GO:0005975">
    <property type="term" value="P:carbohydrate metabolic process"/>
    <property type="evidence" value="ECO:0007669"/>
    <property type="project" value="InterPro"/>
</dbReference>
<dbReference type="NCBIfam" id="TIGR00502">
    <property type="entry name" value="nagB"/>
    <property type="match status" value="1"/>
</dbReference>
<proteinExistence type="inferred from homology"/>
<keyword evidence="5 11" id="KW-0378">Hydrolase</keyword>
<dbReference type="GO" id="GO:0005829">
    <property type="term" value="C:cytosol"/>
    <property type="evidence" value="ECO:0007669"/>
    <property type="project" value="UniProtKB-ARBA"/>
</dbReference>
<evidence type="ECO:0000256" key="8">
    <source>
        <dbReference type="ARBA" id="ARBA00050047"/>
    </source>
</evidence>
<evidence type="ECO:0000256" key="6">
    <source>
        <dbReference type="ARBA" id="ARBA00023277"/>
    </source>
</evidence>
<keyword evidence="12" id="KW-1185">Reference proteome</keyword>